<dbReference type="GO" id="GO:0051301">
    <property type="term" value="P:cell division"/>
    <property type="evidence" value="ECO:0007669"/>
    <property type="project" value="EnsemblPlants"/>
</dbReference>
<feature type="region of interest" description="Disordered" evidence="1">
    <location>
        <begin position="93"/>
        <end position="112"/>
    </location>
</feature>
<keyword evidence="4" id="KW-1185">Reference proteome</keyword>
<dbReference type="Pfam" id="PF13259">
    <property type="entry name" value="clamp_Gag1-like"/>
    <property type="match status" value="1"/>
</dbReference>
<dbReference type="Gramene" id="KFK38931">
    <property type="protein sequence ID" value="KFK38931"/>
    <property type="gene ID" value="AALP_AA3G178900"/>
</dbReference>
<dbReference type="eggNOG" id="ENOG502RZQW">
    <property type="taxonomic scope" value="Eukaryota"/>
</dbReference>
<reference evidence="4" key="1">
    <citation type="journal article" date="2015" name="Nat. Plants">
        <title>Genome expansion of Arabis alpina linked with retrotransposition and reduced symmetric DNA methylation.</title>
        <authorList>
            <person name="Willing E.M."/>
            <person name="Rawat V."/>
            <person name="Mandakova T."/>
            <person name="Maumus F."/>
            <person name="James G.V."/>
            <person name="Nordstroem K.J."/>
            <person name="Becker C."/>
            <person name="Warthmann N."/>
            <person name="Chica C."/>
            <person name="Szarzynska B."/>
            <person name="Zytnicki M."/>
            <person name="Albani M.C."/>
            <person name="Kiefer C."/>
            <person name="Bergonzi S."/>
            <person name="Castaings L."/>
            <person name="Mateos J.L."/>
            <person name="Berns M.C."/>
            <person name="Bujdoso N."/>
            <person name="Piofczyk T."/>
            <person name="de Lorenzo L."/>
            <person name="Barrero-Sicilia C."/>
            <person name="Mateos I."/>
            <person name="Piednoel M."/>
            <person name="Hagmann J."/>
            <person name="Chen-Min-Tao R."/>
            <person name="Iglesias-Fernandez R."/>
            <person name="Schuster S.C."/>
            <person name="Alonso-Blanco C."/>
            <person name="Roudier F."/>
            <person name="Carbonero P."/>
            <person name="Paz-Ares J."/>
            <person name="Davis S.J."/>
            <person name="Pecinka A."/>
            <person name="Quesneville H."/>
            <person name="Colot V."/>
            <person name="Lysak M.A."/>
            <person name="Weigel D."/>
            <person name="Coupland G."/>
            <person name="Schneeberger K."/>
        </authorList>
    </citation>
    <scope>NUCLEOTIDE SEQUENCE [LARGE SCALE GENOMIC DNA]</scope>
    <source>
        <strain evidence="4">cv. Pajares</strain>
    </source>
</reference>
<sequence>MGNFMIKGFRFGCLGNQLMELRMISGCLACFDHKSKATTNVAVNGSKDVLIEEHSSVASEDSWTNTTLDMESNAGIRSQGSVSSINTSNLTVDSQGCGSGSGSNESNESGNHGLVLWNQTRQQWVGDKRSESRDRFVREPILKENVTYESLLGSNKKFPRPIPLAEMVQFLVDVWEEEGLF</sequence>
<evidence type="ECO:0000313" key="3">
    <source>
        <dbReference type="EMBL" id="KFK38931.1"/>
    </source>
</evidence>
<organism evidence="3 4">
    <name type="scientific">Arabis alpina</name>
    <name type="common">Alpine rock-cress</name>
    <dbReference type="NCBI Taxonomy" id="50452"/>
    <lineage>
        <taxon>Eukaryota</taxon>
        <taxon>Viridiplantae</taxon>
        <taxon>Streptophyta</taxon>
        <taxon>Embryophyta</taxon>
        <taxon>Tracheophyta</taxon>
        <taxon>Spermatophyta</taxon>
        <taxon>Magnoliopsida</taxon>
        <taxon>eudicotyledons</taxon>
        <taxon>Gunneridae</taxon>
        <taxon>Pentapetalae</taxon>
        <taxon>rosids</taxon>
        <taxon>malvids</taxon>
        <taxon>Brassicales</taxon>
        <taxon>Brassicaceae</taxon>
        <taxon>Arabideae</taxon>
        <taxon>Arabis</taxon>
    </lineage>
</organism>
<feature type="domain" description="Gag1-like clamp" evidence="2">
    <location>
        <begin position="69"/>
        <end position="181"/>
    </location>
</feature>
<dbReference type="OrthoDB" id="1896025at2759"/>
<evidence type="ECO:0000313" key="4">
    <source>
        <dbReference type="Proteomes" id="UP000029120"/>
    </source>
</evidence>
<dbReference type="Proteomes" id="UP000029120">
    <property type="component" value="Chromosome 3"/>
</dbReference>
<evidence type="ECO:0000256" key="1">
    <source>
        <dbReference type="SAM" id="MobiDB-lite"/>
    </source>
</evidence>
<dbReference type="PANTHER" id="PTHR33373">
    <property type="entry name" value="OS07G0479600 PROTEIN"/>
    <property type="match status" value="1"/>
</dbReference>
<dbReference type="InterPro" id="IPR025124">
    <property type="entry name" value="Gag1-like_clamp"/>
</dbReference>
<evidence type="ECO:0000259" key="2">
    <source>
        <dbReference type="Pfam" id="PF13259"/>
    </source>
</evidence>
<accession>A0A087H9X9</accession>
<gene>
    <name evidence="3" type="ordered locus">AALP_Aa3g178900</name>
</gene>
<name>A0A087H9X9_ARAAL</name>
<feature type="compositionally biased region" description="Low complexity" evidence="1">
    <location>
        <begin position="102"/>
        <end position="112"/>
    </location>
</feature>
<dbReference type="GO" id="GO:0010087">
    <property type="term" value="P:phloem or xylem histogenesis"/>
    <property type="evidence" value="ECO:0007669"/>
    <property type="project" value="EnsemblPlants"/>
</dbReference>
<proteinExistence type="predicted"/>
<protein>
    <recommendedName>
        <fullName evidence="2">Gag1-like clamp domain-containing protein</fullName>
    </recommendedName>
</protein>
<dbReference type="EMBL" id="CM002871">
    <property type="protein sequence ID" value="KFK38931.1"/>
    <property type="molecule type" value="Genomic_DNA"/>
</dbReference>
<dbReference type="PANTHER" id="PTHR33373:SF1">
    <property type="entry name" value="DUF4050 DOMAIN-CONTAINING PROTEIN"/>
    <property type="match status" value="1"/>
</dbReference>
<dbReference type="AlphaFoldDB" id="A0A087H9X9"/>